<dbReference type="AlphaFoldDB" id="A0A0A9GU44"/>
<name>A0A0A9GU44_ARUDO</name>
<organism evidence="2">
    <name type="scientific">Arundo donax</name>
    <name type="common">Giant reed</name>
    <name type="synonym">Donax arundinaceus</name>
    <dbReference type="NCBI Taxonomy" id="35708"/>
    <lineage>
        <taxon>Eukaryota</taxon>
        <taxon>Viridiplantae</taxon>
        <taxon>Streptophyta</taxon>
        <taxon>Embryophyta</taxon>
        <taxon>Tracheophyta</taxon>
        <taxon>Spermatophyta</taxon>
        <taxon>Magnoliopsida</taxon>
        <taxon>Liliopsida</taxon>
        <taxon>Poales</taxon>
        <taxon>Poaceae</taxon>
        <taxon>PACMAD clade</taxon>
        <taxon>Arundinoideae</taxon>
        <taxon>Arundineae</taxon>
        <taxon>Arundo</taxon>
    </lineage>
</organism>
<dbReference type="EMBL" id="GBRH01169834">
    <property type="protein sequence ID" value="JAE28062.1"/>
    <property type="molecule type" value="Transcribed_RNA"/>
</dbReference>
<keyword evidence="1" id="KW-0812">Transmembrane</keyword>
<proteinExistence type="predicted"/>
<evidence type="ECO:0000313" key="2">
    <source>
        <dbReference type="EMBL" id="JAE28062.1"/>
    </source>
</evidence>
<sequence>MFYIVPHLHTGKSVARQIPLILIFISNIYYAVASFNLNSYIV</sequence>
<reference evidence="2" key="2">
    <citation type="journal article" date="2015" name="Data Brief">
        <title>Shoot transcriptome of the giant reed, Arundo donax.</title>
        <authorList>
            <person name="Barrero R.A."/>
            <person name="Guerrero F.D."/>
            <person name="Moolhuijzen P."/>
            <person name="Goolsby J.A."/>
            <person name="Tidwell J."/>
            <person name="Bellgard S.E."/>
            <person name="Bellgard M.I."/>
        </authorList>
    </citation>
    <scope>NUCLEOTIDE SEQUENCE</scope>
    <source>
        <tissue evidence="2">Shoot tissue taken approximately 20 cm above the soil surface</tissue>
    </source>
</reference>
<reference evidence="2" key="1">
    <citation type="submission" date="2014-09" db="EMBL/GenBank/DDBJ databases">
        <authorList>
            <person name="Magalhaes I.L.F."/>
            <person name="Oliveira U."/>
            <person name="Santos F.R."/>
            <person name="Vidigal T.H.D.A."/>
            <person name="Brescovit A.D."/>
            <person name="Santos A.J."/>
        </authorList>
    </citation>
    <scope>NUCLEOTIDE SEQUENCE</scope>
    <source>
        <tissue evidence="2">Shoot tissue taken approximately 20 cm above the soil surface</tissue>
    </source>
</reference>
<evidence type="ECO:0000256" key="1">
    <source>
        <dbReference type="SAM" id="Phobius"/>
    </source>
</evidence>
<accession>A0A0A9GU44</accession>
<keyword evidence="1" id="KW-0472">Membrane</keyword>
<keyword evidence="1" id="KW-1133">Transmembrane helix</keyword>
<feature type="transmembrane region" description="Helical" evidence="1">
    <location>
        <begin position="20"/>
        <end position="41"/>
    </location>
</feature>
<protein>
    <submittedName>
        <fullName evidence="2">Uncharacterized protein</fullName>
    </submittedName>
</protein>